<dbReference type="InterPro" id="IPR040979">
    <property type="entry name" value="Vid27_N"/>
</dbReference>
<dbReference type="Pfam" id="PF17748">
    <property type="entry name" value="VID27_N"/>
    <property type="match status" value="1"/>
</dbReference>
<dbReference type="Proteomes" id="UP000002605">
    <property type="component" value="Chromosome 6"/>
</dbReference>
<evidence type="ECO:0000313" key="5">
    <source>
        <dbReference type="CGD" id="CAL0000169668"/>
    </source>
</evidence>
<dbReference type="Pfam" id="PF08553">
    <property type="entry name" value="VID27"/>
    <property type="match status" value="1"/>
</dbReference>
<evidence type="ECO:0000259" key="2">
    <source>
        <dbReference type="Pfam" id="PF08553"/>
    </source>
</evidence>
<dbReference type="Pfam" id="PF17747">
    <property type="entry name" value="VID27_PH"/>
    <property type="match status" value="1"/>
</dbReference>
<name>B9WIA2_CANDC</name>
<evidence type="ECO:0000313" key="7">
    <source>
        <dbReference type="Proteomes" id="UP000002605"/>
    </source>
</evidence>
<dbReference type="eggNOG" id="KOG2395">
    <property type="taxonomic scope" value="Eukaryota"/>
</dbReference>
<dbReference type="InterPro" id="IPR013863">
    <property type="entry name" value="VID27_C"/>
</dbReference>
<reference evidence="6 7" key="1">
    <citation type="journal article" date="2009" name="Genome Res.">
        <title>Comparative genomics of the fungal pathogens Candida dubliniensis and Candida albicans.</title>
        <authorList>
            <person name="Jackson A.P."/>
            <person name="Gamble J.A."/>
            <person name="Yeomans T."/>
            <person name="Moran G.P."/>
            <person name="Saunders D."/>
            <person name="Harris D."/>
            <person name="Aslett M."/>
            <person name="Barrell J.F."/>
            <person name="Butler G."/>
            <person name="Citiulo F."/>
            <person name="Coleman D.C."/>
            <person name="de Groot P.W.J."/>
            <person name="Goodwin T.J."/>
            <person name="Quail M.A."/>
            <person name="McQuillan J."/>
            <person name="Munro C.A."/>
            <person name="Pain A."/>
            <person name="Poulter R.T."/>
            <person name="Rajandream M.A."/>
            <person name="Renauld H."/>
            <person name="Spiering M.J."/>
            <person name="Tivey A."/>
            <person name="Gow N.A.R."/>
            <person name="Barrell B."/>
            <person name="Sullivan D.J."/>
            <person name="Berriman M."/>
        </authorList>
    </citation>
    <scope>NUCLEOTIDE SEQUENCE [LARGE SCALE GENOMIC DNA]</scope>
    <source>
        <strain evidence="7">CD36 / ATCC MYA-646 / CBS 7987 / NCPF 3949 / NRRL Y-17841</strain>
    </source>
</reference>
<evidence type="ECO:0000256" key="1">
    <source>
        <dbReference type="SAM" id="MobiDB-lite"/>
    </source>
</evidence>
<gene>
    <name evidence="5" type="ordered locus">Cd36_60120</name>
    <name evidence="6" type="ORF">CD36_60120</name>
</gene>
<dbReference type="RefSeq" id="XP_002420814.1">
    <property type="nucleotide sequence ID" value="XM_002420769.1"/>
</dbReference>
<dbReference type="EMBL" id="FM992693">
    <property type="protein sequence ID" value="CAX40964.1"/>
    <property type="molecule type" value="Genomic_DNA"/>
</dbReference>
<dbReference type="AlphaFoldDB" id="B9WIA2"/>
<dbReference type="KEGG" id="cdu:CD36_60120"/>
<evidence type="ECO:0000259" key="4">
    <source>
        <dbReference type="Pfam" id="PF17748"/>
    </source>
</evidence>
<dbReference type="SUPFAM" id="SSF50978">
    <property type="entry name" value="WD40 repeat-like"/>
    <property type="match status" value="1"/>
</dbReference>
<evidence type="ECO:0000313" key="6">
    <source>
        <dbReference type="EMBL" id="CAX40964.1"/>
    </source>
</evidence>
<dbReference type="GeneID" id="8048518"/>
<feature type="compositionally biased region" description="Acidic residues" evidence="1">
    <location>
        <begin position="77"/>
        <end position="86"/>
    </location>
</feature>
<dbReference type="PANTHER" id="PTHR31913">
    <property type="entry name" value="VACUOLAR IMPORT AND DEGRADATION PROTEIN 27"/>
    <property type="match status" value="1"/>
</dbReference>
<organism evidence="6 7">
    <name type="scientific">Candida dubliniensis (strain CD36 / ATCC MYA-646 / CBS 7987 / NCPF 3949 / NRRL Y-17841)</name>
    <name type="common">Yeast</name>
    <dbReference type="NCBI Taxonomy" id="573826"/>
    <lineage>
        <taxon>Eukaryota</taxon>
        <taxon>Fungi</taxon>
        <taxon>Dikarya</taxon>
        <taxon>Ascomycota</taxon>
        <taxon>Saccharomycotina</taxon>
        <taxon>Pichiomycetes</taxon>
        <taxon>Debaryomycetaceae</taxon>
        <taxon>Candida/Lodderomyces clade</taxon>
        <taxon>Candida</taxon>
    </lineage>
</organism>
<dbReference type="InterPro" id="IPR040458">
    <property type="entry name" value="Vid27"/>
</dbReference>
<dbReference type="PANTHER" id="PTHR31913:SF0">
    <property type="entry name" value="VACUOLAR IMPORT AND DEGRADATION PROTEIN 27"/>
    <property type="match status" value="1"/>
</dbReference>
<keyword evidence="7" id="KW-1185">Reference proteome</keyword>
<dbReference type="InterPro" id="IPR040768">
    <property type="entry name" value="Vid27_PH"/>
</dbReference>
<feature type="compositionally biased region" description="Acidic residues" evidence="1">
    <location>
        <begin position="366"/>
        <end position="381"/>
    </location>
</feature>
<protein>
    <submittedName>
        <fullName evidence="6">Vacuolar import and degradation protein, putative</fullName>
    </submittedName>
</protein>
<feature type="domain" description="Vid27 N-terminal" evidence="4">
    <location>
        <begin position="1"/>
        <end position="178"/>
    </location>
</feature>
<dbReference type="HOGENOM" id="CLU_007002_0_0_1"/>
<feature type="domain" description="Vid27 PH-like" evidence="3">
    <location>
        <begin position="228"/>
        <end position="334"/>
    </location>
</feature>
<dbReference type="InterPro" id="IPR036322">
    <property type="entry name" value="WD40_repeat_dom_sf"/>
</dbReference>
<dbReference type="CGD" id="CAL0000169668">
    <property type="gene designation" value="Cd36_60120"/>
</dbReference>
<dbReference type="OrthoDB" id="10251113at2759"/>
<feature type="region of interest" description="Disordered" evidence="1">
    <location>
        <begin position="74"/>
        <end position="95"/>
    </location>
</feature>
<dbReference type="VEuPathDB" id="FungiDB:CD36_60120"/>
<accession>B9WIA2</accession>
<feature type="region of interest" description="Disordered" evidence="1">
    <location>
        <begin position="362"/>
        <end position="392"/>
    </location>
</feature>
<proteinExistence type="predicted"/>
<feature type="domain" description="Vacuolar import/degradation Vid27 C-terminal" evidence="2">
    <location>
        <begin position="394"/>
        <end position="744"/>
    </location>
</feature>
<dbReference type="GO" id="GO:0005634">
    <property type="term" value="C:nucleus"/>
    <property type="evidence" value="ECO:0007669"/>
    <property type="project" value="TreeGrafter"/>
</dbReference>
<dbReference type="GO" id="GO:0005737">
    <property type="term" value="C:cytoplasm"/>
    <property type="evidence" value="ECO:0007669"/>
    <property type="project" value="TreeGrafter"/>
</dbReference>
<sequence>MNFIKKFIGTTTTDEVASIPSGKLYLTRSKQSPKGAIECLYNDAFASIKRTTSPHYYQLCITKVYQEGESDFNRFDDSEEEYDGDDLAPASDTRRQSKDEWIFPIADELKIHVCEKEDGSRAIAWKDLNGDLGDKFEFVIDEEVRGSEVDAFRMTIYKCLFENKYQTEYSKANDLNEFIYNPKGELLTFDELKDLNDLEEFDDETDEYEDCDETLPANKDAPKGETKYVNTDVDLHLYDTRTGTFIFQLSKPEVKLVDLGNWEYTLYVHGESTRINTTLSKNMNPTFNYQHLSFIFNDYTVDEDGINAHSWLLKFPDYNDLSKFQTVFLGLMYEALNKRKWGETEQDYFVDAFSKISINKDAKELESEEEEEEEESEDENQGDGPVKWESKQNEKNSNLTVGYAKDRSYVVRGDKIGVFSEDDAGQLNFQTAITNVADLKGNHFTPEKMLLHQQDQYMIISNPQFDDKALYKMDLTRGKIVEEWEVSKDLPVKSYAPTSKFAQLTDEQTLTGISANGLFTIDPRLSGTKLVNDKTYKAYKTSNNQFQTLATTDKGYIALGSGKGDIRLFDRLGVNAKTALPSLGDPIIGIDVSKDGRWLLATCETYLLLIDNKIGDGQKNAGKLGFTNYFDKDKKPTPRRLALKPEHEAYMVRENGGKPLAFTPAYFNTGRDSKETTIVTSLGKYIVTWSMGKVLLDKPNPYLVKRYTQNVIADNFKFGSNNEVIMALQDDVSMVSRRSLANPKNVFN</sequence>
<evidence type="ECO:0000259" key="3">
    <source>
        <dbReference type="Pfam" id="PF17747"/>
    </source>
</evidence>